<feature type="compositionally biased region" description="Basic and acidic residues" evidence="12">
    <location>
        <begin position="516"/>
        <end position="526"/>
    </location>
</feature>
<feature type="compositionally biased region" description="Low complexity" evidence="12">
    <location>
        <begin position="1349"/>
        <end position="1362"/>
    </location>
</feature>
<evidence type="ECO:0000256" key="12">
    <source>
        <dbReference type="SAM" id="MobiDB-lite"/>
    </source>
</evidence>
<protein>
    <recommendedName>
        <fullName evidence="10">Signal recognition particle 19 kDa protein</fullName>
    </recommendedName>
</protein>
<evidence type="ECO:0000256" key="7">
    <source>
        <dbReference type="ARBA" id="ARBA00023242"/>
    </source>
</evidence>
<feature type="compositionally biased region" description="Basic and acidic residues" evidence="12">
    <location>
        <begin position="581"/>
        <end position="597"/>
    </location>
</feature>
<feature type="region of interest" description="Disordered" evidence="12">
    <location>
        <begin position="751"/>
        <end position="831"/>
    </location>
</feature>
<feature type="compositionally biased region" description="Basic residues" evidence="12">
    <location>
        <begin position="1"/>
        <end position="15"/>
    </location>
</feature>
<dbReference type="InterPro" id="IPR002778">
    <property type="entry name" value="Signal_recog_particle_SRP19"/>
</dbReference>
<comment type="function">
    <text evidence="11">Component of the signal recognition particle (SRP) complex, a ribonucleoprotein complex that mediates the cotranslational targeting of secretory and membrane proteins to the endoplasmic reticulum (ER). Binds directly to 7SL RNA. Mediates binding of SRP54 to the SRP complex.</text>
</comment>
<accession>A0A5N6NRS3</accession>
<dbReference type="EMBL" id="SZYD01000009">
    <property type="protein sequence ID" value="KAD5316823.1"/>
    <property type="molecule type" value="Genomic_DNA"/>
</dbReference>
<keyword evidence="7" id="KW-0539">Nucleus</keyword>
<dbReference type="FunFam" id="3.30.56.30:FF:000002">
    <property type="entry name" value="Signal recognition particle 19kDa"/>
    <property type="match status" value="1"/>
</dbReference>
<evidence type="ECO:0000313" key="13">
    <source>
        <dbReference type="EMBL" id="KAD5316823.1"/>
    </source>
</evidence>
<feature type="compositionally biased region" description="Basic and acidic residues" evidence="12">
    <location>
        <begin position="557"/>
        <end position="572"/>
    </location>
</feature>
<feature type="compositionally biased region" description="Basic and acidic residues" evidence="12">
    <location>
        <begin position="126"/>
        <end position="184"/>
    </location>
</feature>
<evidence type="ECO:0000256" key="8">
    <source>
        <dbReference type="ARBA" id="ARBA00023274"/>
    </source>
</evidence>
<sequence>MPKSSRSKSHKQSKHSSKEYSGSDEDVKMKERSSNGGKEDVVSVRVLKDSSVSGERRKHGKDLSSVHGNGGSDDRWNGGSSDDKGLVVNVEDEELLKSKDLLKTVGESKSKSSRRHGDDSAGLTGLEKDENKSGSGNRGEKRKLEKESARKESSQYKEHKESKDKDRGSDRGRKANPDKLETEAPSKQLENQSTKRGKEIIEWPIEEELRNPELEKELEKRMRRRGEASGDKDRYLDVKENEDRQLSTRKERSKDERHKNEEYRDTRESRKKAEKHREDGDRDRKNRDVKYRGESGRYNKHRDDKYHEDKYSDDGNKEAKYKDDKYMELGDKDDRSRDRKHRQDDDRDYKHKEEKRARDSKYRDLPEAKRLRDDNAGSDFYPRKTNNRDGSPVYDDRAGRYKDDKDRRRGNEKDESSDYRSRSSMKEQRSESEKKSSAKADPVSEWGRPSSRYAEGEIVASHSRRRSSPGGSSYPTRDHHRFSKQEETEYRDYPYEDQARPNVNSSRDFDSVPGQSDKKVTSKDDGYTGGGLSGEKRPKPESRSFPKVDKSPSSTSNERRNLIKSDARKSLDLEEPGPRSGSKDTVKDGKGSRELVNETHPNNDFPQADNDNLSVSSPYTRNSQFSGNSSIRHRRMVDPNMNRGQSQNQGHGNWNNVPNWPSPMATGGYIPFQPVQPPMFHPLMQQYPPQMFGRPPMKLNHGLPYHVSDHGPPLTWRTQADESVPPPLHGWDANNAVFGDESHLYGRLDWDPRTQLSNRGWDQSGEMWKNQNAGGSMEVQSGQQKDGHSGHRSNDESWSGLTGRPDEGEQNQPDIQPEILNLGKNGSETQKVTESVQISEVIKEENNALISQAYLSRVDVSKDLTQPELFDKCTGMTNLDQETLFDCKILFLEEGVDVDVTDNSSLFSAIDDSVFQKAMFLYKKQKEEFQLKKKSADDVAADCSVTKHSKENDGPPNKLKEPMNIEVDPAVVKQEEEHESTVAAVKVTADMAVMPTESIESGSVNLNRIHHHSPESANLPFTGSSSIFVGPSLSAAVAAAAAALTRAPMKASSSIVLRSSCCLDSILEPCIIISMHARPPSEVNMIMNLKWQLISPTMPSHLLLSAFKLCVTYKAWFENWSIIKKESGPGAASTVLGIAALWAQTFDYHIHHRRPRHPVVVLLPTNRSVHGVYLDKSSTYISTELTRNIVDLLALSGPGVFPTASIRSTLILLPVTQPKPPSKSTLISDYSRIMDGGTPNFKTWNILYPVYINSKKTVAEGRRISATKACENPTALEMGDCCGHLKIPFAIEIDKAYPRDFMQVGRVRVLLKRADGSLHNPLIASKKQLMIHIAELVPRHPGRLKKQEAAASSSNAAGPAKSGKGGKKKR</sequence>
<evidence type="ECO:0000256" key="2">
    <source>
        <dbReference type="ARBA" id="ARBA00004604"/>
    </source>
</evidence>
<keyword evidence="6" id="KW-0733">Signal recognition particle</keyword>
<dbReference type="GO" id="GO:0005730">
    <property type="term" value="C:nucleolus"/>
    <property type="evidence" value="ECO:0007669"/>
    <property type="project" value="UniProtKB-SubCell"/>
</dbReference>
<dbReference type="PANTHER" id="PTHR34837:SF1">
    <property type="entry name" value="LOW PROTEIN: ZINC FINGER CCCH DOMAIN PROTEIN"/>
    <property type="match status" value="1"/>
</dbReference>
<comment type="caution">
    <text evidence="13">The sequence shown here is derived from an EMBL/GenBank/DDBJ whole genome shotgun (WGS) entry which is preliminary data.</text>
</comment>
<keyword evidence="8" id="KW-0687">Ribonucleoprotein</keyword>
<keyword evidence="4" id="KW-0963">Cytoplasm</keyword>
<evidence type="ECO:0000256" key="3">
    <source>
        <dbReference type="ARBA" id="ARBA00008910"/>
    </source>
</evidence>
<comment type="similarity">
    <text evidence="3">Belongs to the SRP19 family.</text>
</comment>
<dbReference type="Pfam" id="PF01922">
    <property type="entry name" value="SRP19"/>
    <property type="match status" value="1"/>
</dbReference>
<evidence type="ECO:0000256" key="11">
    <source>
        <dbReference type="ARBA" id="ARBA00045518"/>
    </source>
</evidence>
<dbReference type="PANTHER" id="PTHR34837">
    <property type="entry name" value="OS05G0595500 PROTEIN"/>
    <property type="match status" value="1"/>
</dbReference>
<evidence type="ECO:0000256" key="6">
    <source>
        <dbReference type="ARBA" id="ARBA00023135"/>
    </source>
</evidence>
<dbReference type="InterPro" id="IPR036521">
    <property type="entry name" value="SRP19-like_sf"/>
</dbReference>
<feature type="compositionally biased region" description="Basic and acidic residues" evidence="12">
    <location>
        <begin position="394"/>
        <end position="438"/>
    </location>
</feature>
<evidence type="ECO:0000256" key="1">
    <source>
        <dbReference type="ARBA" id="ARBA00004496"/>
    </source>
</evidence>
<feature type="compositionally biased region" description="Basic and acidic residues" evidence="12">
    <location>
        <begin position="785"/>
        <end position="795"/>
    </location>
</feature>
<evidence type="ECO:0000256" key="10">
    <source>
        <dbReference type="ARBA" id="ARBA00033772"/>
    </source>
</evidence>
<dbReference type="SUPFAM" id="SSF69695">
    <property type="entry name" value="SRP19"/>
    <property type="match status" value="1"/>
</dbReference>
<evidence type="ECO:0000256" key="9">
    <source>
        <dbReference type="ARBA" id="ARBA00033761"/>
    </source>
</evidence>
<comment type="subcellular location">
    <subcellularLocation>
        <location evidence="1">Cytoplasm</location>
    </subcellularLocation>
    <subcellularLocation>
        <location evidence="2">Nucleus</location>
        <location evidence="2">Nucleolus</location>
    </subcellularLocation>
</comment>
<reference evidence="13 14" key="1">
    <citation type="submission" date="2019-05" db="EMBL/GenBank/DDBJ databases">
        <title>Mikania micrantha, genome provides insights into the molecular mechanism of rapid growth.</title>
        <authorList>
            <person name="Liu B."/>
        </authorList>
    </citation>
    <scope>NUCLEOTIDE SEQUENCE [LARGE SCALE GENOMIC DNA]</scope>
    <source>
        <strain evidence="13">NLD-2019</strain>
        <tissue evidence="13">Leaf</tissue>
    </source>
</reference>
<dbReference type="Proteomes" id="UP000326396">
    <property type="component" value="Linkage Group LG17"/>
</dbReference>
<comment type="subunit">
    <text evidence="9">Component of a signal recognition particle complex that consists of a 7SL RNA molecule of 300 nucleotides and six protein subunits: SRP72, SRP68, SRP54, SRP19, SRP14 and SRP9.</text>
</comment>
<dbReference type="GO" id="GO:0008312">
    <property type="term" value="F:7S RNA binding"/>
    <property type="evidence" value="ECO:0007669"/>
    <property type="project" value="InterPro"/>
</dbReference>
<gene>
    <name evidence="13" type="ORF">E3N88_16769</name>
</gene>
<evidence type="ECO:0000256" key="5">
    <source>
        <dbReference type="ARBA" id="ARBA00022884"/>
    </source>
</evidence>
<feature type="compositionally biased region" description="Polar residues" evidence="12">
    <location>
        <begin position="769"/>
        <end position="784"/>
    </location>
</feature>
<proteinExistence type="inferred from homology"/>
<organism evidence="13 14">
    <name type="scientific">Mikania micrantha</name>
    <name type="common">bitter vine</name>
    <dbReference type="NCBI Taxonomy" id="192012"/>
    <lineage>
        <taxon>Eukaryota</taxon>
        <taxon>Viridiplantae</taxon>
        <taxon>Streptophyta</taxon>
        <taxon>Embryophyta</taxon>
        <taxon>Tracheophyta</taxon>
        <taxon>Spermatophyta</taxon>
        <taxon>Magnoliopsida</taxon>
        <taxon>eudicotyledons</taxon>
        <taxon>Gunneridae</taxon>
        <taxon>Pentapetalae</taxon>
        <taxon>asterids</taxon>
        <taxon>campanulids</taxon>
        <taxon>Asterales</taxon>
        <taxon>Asteraceae</taxon>
        <taxon>Asteroideae</taxon>
        <taxon>Heliantheae alliance</taxon>
        <taxon>Eupatorieae</taxon>
        <taxon>Mikania</taxon>
    </lineage>
</organism>
<feature type="compositionally biased region" description="Basic and acidic residues" evidence="12">
    <location>
        <begin position="95"/>
        <end position="119"/>
    </location>
</feature>
<evidence type="ECO:0000256" key="4">
    <source>
        <dbReference type="ARBA" id="ARBA00022490"/>
    </source>
</evidence>
<feature type="region of interest" description="Disordered" evidence="12">
    <location>
        <begin position="1"/>
        <end position="627"/>
    </location>
</feature>
<feature type="compositionally biased region" description="Polar residues" evidence="12">
    <location>
        <begin position="599"/>
        <end position="627"/>
    </location>
</feature>
<dbReference type="Gene3D" id="3.30.56.30">
    <property type="entry name" value="Signal recognition particle, SRP19-like subunit"/>
    <property type="match status" value="1"/>
</dbReference>
<feature type="compositionally biased region" description="Basic and acidic residues" evidence="12">
    <location>
        <begin position="196"/>
        <end position="268"/>
    </location>
</feature>
<feature type="compositionally biased region" description="Basic and acidic residues" evidence="12">
    <location>
        <begin position="483"/>
        <end position="499"/>
    </location>
</feature>
<feature type="compositionally biased region" description="Basic and acidic residues" evidence="12">
    <location>
        <begin position="534"/>
        <end position="550"/>
    </location>
</feature>
<dbReference type="GO" id="GO:0005786">
    <property type="term" value="C:signal recognition particle, endoplasmic reticulum targeting"/>
    <property type="evidence" value="ECO:0007669"/>
    <property type="project" value="UniProtKB-KW"/>
</dbReference>
<dbReference type="OrthoDB" id="1938945at2759"/>
<keyword evidence="5" id="KW-0694">RNA-binding</keyword>
<feature type="region of interest" description="Disordered" evidence="12">
    <location>
        <begin position="1343"/>
        <end position="1370"/>
    </location>
</feature>
<dbReference type="GO" id="GO:0006614">
    <property type="term" value="P:SRP-dependent cotranslational protein targeting to membrane"/>
    <property type="evidence" value="ECO:0007669"/>
    <property type="project" value="InterPro"/>
</dbReference>
<feature type="compositionally biased region" description="Basic and acidic residues" evidence="12">
    <location>
        <begin position="275"/>
        <end position="375"/>
    </location>
</feature>
<feature type="compositionally biased region" description="Basic and acidic residues" evidence="12">
    <location>
        <begin position="25"/>
        <end position="48"/>
    </location>
</feature>
<keyword evidence="14" id="KW-1185">Reference proteome</keyword>
<feature type="compositionally biased region" description="Basic and acidic residues" evidence="12">
    <location>
        <begin position="72"/>
        <end position="85"/>
    </location>
</feature>
<name>A0A5N6NRS3_9ASTR</name>
<evidence type="ECO:0000313" key="14">
    <source>
        <dbReference type="Proteomes" id="UP000326396"/>
    </source>
</evidence>